<proteinExistence type="predicted"/>
<evidence type="ECO:0000256" key="2">
    <source>
        <dbReference type="ARBA" id="ARBA00022729"/>
    </source>
</evidence>
<dbReference type="SUPFAM" id="SSF103647">
    <property type="entry name" value="TSP type-3 repeat"/>
    <property type="match status" value="1"/>
</dbReference>
<dbReference type="SUPFAM" id="SSF49265">
    <property type="entry name" value="Fibronectin type III"/>
    <property type="match status" value="1"/>
</dbReference>
<accession>A0A3B0UD98</accession>
<organism evidence="5">
    <name type="scientific">hydrothermal vent metagenome</name>
    <dbReference type="NCBI Taxonomy" id="652676"/>
    <lineage>
        <taxon>unclassified sequences</taxon>
        <taxon>metagenomes</taxon>
        <taxon>ecological metagenomes</taxon>
    </lineage>
</organism>
<dbReference type="Pfam" id="PF01483">
    <property type="entry name" value="P_proprotein"/>
    <property type="match status" value="1"/>
</dbReference>
<sequence>NAVSILKPYILNWQNDVNALNYSLEISTDNSFATIIEAATVSDNFYSPSLLQLNTTYFWRVKSTNDCSESIFSSVYNFTTANEVCDPYNSTDTPLAIPDNNTTGISSRINLIDNKIITDVNVTVNITHPWIGDLTLSLTSPKGTSIILVSSRNDEGDNYTNTIFDDAATTPITSGIAPFTGVFSPQGSLSSFNNEESYGVWILKVVDSGPADVGQIESWSIEICGVHILTDTDGDGVLDNVDLCPNTPTGEVVNSDGCSNGQLDDDNDGVANSIDLCPNTTSGVTVDATGCFTLPEDNFSIQVISETCPDKNNGQIIITAQTSQNYETTINGTAYTFTDSLTVDSLAPGAHSFCITVTGEGYEQCFEVAVKQGVTVSGKSSVSSNRATVEIEEGTAPFTIYVNGKEVLETSSPVFNVAVKHGDLLEVKTSKTC</sequence>
<dbReference type="Pfam" id="PF02412">
    <property type="entry name" value="TSP_3"/>
    <property type="match status" value="2"/>
</dbReference>
<dbReference type="Gene3D" id="2.60.120.260">
    <property type="entry name" value="Galactose-binding domain-like"/>
    <property type="match status" value="1"/>
</dbReference>
<dbReference type="EMBL" id="UOER01000001">
    <property type="protein sequence ID" value="VAW17516.1"/>
    <property type="molecule type" value="Genomic_DNA"/>
</dbReference>
<name>A0A3B0UD98_9ZZZZ</name>
<dbReference type="InterPro" id="IPR028974">
    <property type="entry name" value="TSP_type-3_rpt"/>
</dbReference>
<protein>
    <recommendedName>
        <fullName evidence="4">P/Homo B domain-containing protein</fullName>
    </recommendedName>
</protein>
<evidence type="ECO:0000256" key="3">
    <source>
        <dbReference type="ARBA" id="ARBA00022801"/>
    </source>
</evidence>
<dbReference type="PROSITE" id="PS51829">
    <property type="entry name" value="P_HOMO_B"/>
    <property type="match status" value="1"/>
</dbReference>
<dbReference type="AlphaFoldDB" id="A0A3B0UD98"/>
<reference evidence="5" key="1">
    <citation type="submission" date="2018-06" db="EMBL/GenBank/DDBJ databases">
        <authorList>
            <person name="Zhirakovskaya E."/>
        </authorList>
    </citation>
    <scope>NUCLEOTIDE SEQUENCE</scope>
</reference>
<dbReference type="InterPro" id="IPR036116">
    <property type="entry name" value="FN3_sf"/>
</dbReference>
<keyword evidence="3" id="KW-0378">Hydrolase</keyword>
<dbReference type="GO" id="GO:0007155">
    <property type="term" value="P:cell adhesion"/>
    <property type="evidence" value="ECO:0007669"/>
    <property type="project" value="InterPro"/>
</dbReference>
<dbReference type="GO" id="GO:0006508">
    <property type="term" value="P:proteolysis"/>
    <property type="evidence" value="ECO:0007669"/>
    <property type="project" value="UniProtKB-KW"/>
</dbReference>
<dbReference type="GO" id="GO:0005509">
    <property type="term" value="F:calcium ion binding"/>
    <property type="evidence" value="ECO:0007669"/>
    <property type="project" value="InterPro"/>
</dbReference>
<dbReference type="InterPro" id="IPR008979">
    <property type="entry name" value="Galactose-bd-like_sf"/>
</dbReference>
<dbReference type="GO" id="GO:0004252">
    <property type="term" value="F:serine-type endopeptidase activity"/>
    <property type="evidence" value="ECO:0007669"/>
    <property type="project" value="InterPro"/>
</dbReference>
<dbReference type="Gene3D" id="2.60.40.10">
    <property type="entry name" value="Immunoglobulins"/>
    <property type="match status" value="1"/>
</dbReference>
<gene>
    <name evidence="5" type="ORF">MNBD_BACTEROID04-916</name>
</gene>
<evidence type="ECO:0000259" key="4">
    <source>
        <dbReference type="PROSITE" id="PS51829"/>
    </source>
</evidence>
<feature type="non-terminal residue" evidence="5">
    <location>
        <position position="433"/>
    </location>
</feature>
<keyword evidence="1" id="KW-0645">Protease</keyword>
<evidence type="ECO:0000256" key="1">
    <source>
        <dbReference type="ARBA" id="ARBA00022670"/>
    </source>
</evidence>
<keyword evidence="2" id="KW-0732">Signal</keyword>
<evidence type="ECO:0000313" key="5">
    <source>
        <dbReference type="EMBL" id="VAW17516.1"/>
    </source>
</evidence>
<dbReference type="InterPro" id="IPR013783">
    <property type="entry name" value="Ig-like_fold"/>
</dbReference>
<dbReference type="InterPro" id="IPR003367">
    <property type="entry name" value="Thrombospondin_3-like_rpt"/>
</dbReference>
<feature type="domain" description="P/Homo B" evidence="4">
    <location>
        <begin position="80"/>
        <end position="229"/>
    </location>
</feature>
<dbReference type="InterPro" id="IPR002884">
    <property type="entry name" value="P_dom"/>
</dbReference>
<feature type="non-terminal residue" evidence="5">
    <location>
        <position position="1"/>
    </location>
</feature>
<dbReference type="SUPFAM" id="SSF49785">
    <property type="entry name" value="Galactose-binding domain-like"/>
    <property type="match status" value="1"/>
</dbReference>